<dbReference type="Proteomes" id="UP000008177">
    <property type="component" value="Unplaced contigs"/>
</dbReference>
<organism evidence="1 2">
    <name type="scientific">Botryotinia fuckeliana (strain T4)</name>
    <name type="common">Noble rot fungus</name>
    <name type="synonym">Botrytis cinerea</name>
    <dbReference type="NCBI Taxonomy" id="999810"/>
    <lineage>
        <taxon>Eukaryota</taxon>
        <taxon>Fungi</taxon>
        <taxon>Dikarya</taxon>
        <taxon>Ascomycota</taxon>
        <taxon>Pezizomycotina</taxon>
        <taxon>Leotiomycetes</taxon>
        <taxon>Helotiales</taxon>
        <taxon>Sclerotiniaceae</taxon>
        <taxon>Botrytis</taxon>
    </lineage>
</organism>
<dbReference type="AlphaFoldDB" id="G2YHN2"/>
<reference evidence="2" key="1">
    <citation type="journal article" date="2011" name="PLoS Genet.">
        <title>Genomic analysis of the necrotrophic fungal pathogens Sclerotinia sclerotiorum and Botrytis cinerea.</title>
        <authorList>
            <person name="Amselem J."/>
            <person name="Cuomo C.A."/>
            <person name="van Kan J.A."/>
            <person name="Viaud M."/>
            <person name="Benito E.P."/>
            <person name="Couloux A."/>
            <person name="Coutinho P.M."/>
            <person name="de Vries R.P."/>
            <person name="Dyer P.S."/>
            <person name="Fillinger S."/>
            <person name="Fournier E."/>
            <person name="Gout L."/>
            <person name="Hahn M."/>
            <person name="Kohn L."/>
            <person name="Lapalu N."/>
            <person name="Plummer K.M."/>
            <person name="Pradier J.M."/>
            <person name="Quevillon E."/>
            <person name="Sharon A."/>
            <person name="Simon A."/>
            <person name="ten Have A."/>
            <person name="Tudzynski B."/>
            <person name="Tudzynski P."/>
            <person name="Wincker P."/>
            <person name="Andrew M."/>
            <person name="Anthouard V."/>
            <person name="Beever R.E."/>
            <person name="Beffa R."/>
            <person name="Benoit I."/>
            <person name="Bouzid O."/>
            <person name="Brault B."/>
            <person name="Chen Z."/>
            <person name="Choquer M."/>
            <person name="Collemare J."/>
            <person name="Cotton P."/>
            <person name="Danchin E.G."/>
            <person name="Da Silva C."/>
            <person name="Gautier A."/>
            <person name="Giraud C."/>
            <person name="Giraud T."/>
            <person name="Gonzalez C."/>
            <person name="Grossetete S."/>
            <person name="Guldener U."/>
            <person name="Henrissat B."/>
            <person name="Howlett B.J."/>
            <person name="Kodira C."/>
            <person name="Kretschmer M."/>
            <person name="Lappartient A."/>
            <person name="Leroch M."/>
            <person name="Levis C."/>
            <person name="Mauceli E."/>
            <person name="Neuveglise C."/>
            <person name="Oeser B."/>
            <person name="Pearson M."/>
            <person name="Poulain J."/>
            <person name="Poussereau N."/>
            <person name="Quesneville H."/>
            <person name="Rascle C."/>
            <person name="Schumacher J."/>
            <person name="Segurens B."/>
            <person name="Sexton A."/>
            <person name="Silva E."/>
            <person name="Sirven C."/>
            <person name="Soanes D.M."/>
            <person name="Talbot N.J."/>
            <person name="Templeton M."/>
            <person name="Yandava C."/>
            <person name="Yarden O."/>
            <person name="Zeng Q."/>
            <person name="Rollins J.A."/>
            <person name="Lebrun M.H."/>
            <person name="Dickman M."/>
        </authorList>
    </citation>
    <scope>NUCLEOTIDE SEQUENCE [LARGE SCALE GENOMIC DNA]</scope>
    <source>
        <strain evidence="2">T4</strain>
    </source>
</reference>
<evidence type="ECO:0000313" key="1">
    <source>
        <dbReference type="EMBL" id="CCD51219.1"/>
    </source>
</evidence>
<evidence type="ECO:0000313" key="2">
    <source>
        <dbReference type="Proteomes" id="UP000008177"/>
    </source>
</evidence>
<dbReference type="InParanoid" id="G2YHN2"/>
<dbReference type="HOGENOM" id="CLU_3032110_0_0_1"/>
<sequence>MPHAVVDCFDLAYSGIFWHGLTYVPVRFQCNDHLPGRWTLVLFGREFCWWYLTIE</sequence>
<proteinExistence type="predicted"/>
<gene>
    <name evidence="1" type="ORF">BofuT4_uP015250.1</name>
</gene>
<name>G2YHN2_BOTF4</name>
<dbReference type="EMBL" id="FQ790337">
    <property type="protein sequence ID" value="CCD51219.1"/>
    <property type="molecule type" value="Genomic_DNA"/>
</dbReference>
<accession>G2YHN2</accession>
<protein>
    <submittedName>
        <fullName evidence="1">Uncharacterized protein</fullName>
    </submittedName>
</protein>